<evidence type="ECO:0000313" key="9">
    <source>
        <dbReference type="EMBL" id="SNR54296.1"/>
    </source>
</evidence>
<dbReference type="Pfam" id="PF00459">
    <property type="entry name" value="Inositol_P"/>
    <property type="match status" value="1"/>
</dbReference>
<protein>
    <recommendedName>
        <fullName evidence="8">Inositol-1-monophosphatase</fullName>
        <ecNumber evidence="8">3.1.3.25</ecNumber>
    </recommendedName>
</protein>
<keyword evidence="5 8" id="KW-0378">Hydrolase</keyword>
<dbReference type="Gene3D" id="3.30.540.10">
    <property type="entry name" value="Fructose-1,6-Bisphosphatase, subunit A, domain 1"/>
    <property type="match status" value="1"/>
</dbReference>
<dbReference type="PANTHER" id="PTHR20854">
    <property type="entry name" value="INOSITOL MONOPHOSPHATASE"/>
    <property type="match status" value="1"/>
</dbReference>
<keyword evidence="4 7" id="KW-0479">Metal-binding</keyword>
<dbReference type="PROSITE" id="PS00629">
    <property type="entry name" value="IMP_1"/>
    <property type="match status" value="1"/>
</dbReference>
<sequence length="279" mass="29008">MTTDYLALTEVAVRVASEAAELVRAARLDMAAGRTVEVGTKSSETDVVTAVDRESEACIRDRLARLRPGEAMLGEEDTGTGVRAPDPAADSEDGVTWVVDPIDGTVNFLYGYPAYAVSVAARVGGESVAGAVVEPVSGRCWKAGKGHGAWLGDTPLRVSEPKRIELTLLATGFAYDARRRTRQAELVNAVLGSVRDIRRSGSAALDLCAVAAGWVDAYYEHGLSPWDWAAGALIAREAGALVSPPGADTALGADATLAASPSIANGLRELLVSCGAGRV</sequence>
<feature type="binding site" evidence="7">
    <location>
        <position position="102"/>
    </location>
    <ligand>
        <name>Mg(2+)</name>
        <dbReference type="ChEBI" id="CHEBI:18420"/>
        <label>1</label>
        <note>catalytic</note>
    </ligand>
</feature>
<dbReference type="Gene3D" id="3.40.190.80">
    <property type="match status" value="1"/>
</dbReference>
<dbReference type="PROSITE" id="PS00630">
    <property type="entry name" value="IMP_2"/>
    <property type="match status" value="1"/>
</dbReference>
<dbReference type="GO" id="GO:0046854">
    <property type="term" value="P:phosphatidylinositol phosphate biosynthetic process"/>
    <property type="evidence" value="ECO:0007669"/>
    <property type="project" value="InterPro"/>
</dbReference>
<gene>
    <name evidence="9" type="ORF">SAMN06265360_109101</name>
</gene>
<dbReference type="PRINTS" id="PR00377">
    <property type="entry name" value="IMPHPHTASES"/>
</dbReference>
<dbReference type="Proteomes" id="UP000198348">
    <property type="component" value="Unassembled WGS sequence"/>
</dbReference>
<evidence type="ECO:0000256" key="6">
    <source>
        <dbReference type="ARBA" id="ARBA00022842"/>
    </source>
</evidence>
<dbReference type="PANTHER" id="PTHR20854:SF4">
    <property type="entry name" value="INOSITOL-1-MONOPHOSPHATASE-RELATED"/>
    <property type="match status" value="1"/>
</dbReference>
<evidence type="ECO:0000256" key="5">
    <source>
        <dbReference type="ARBA" id="ARBA00022801"/>
    </source>
</evidence>
<accession>A0A238X5I9</accession>
<comment type="cofactor">
    <cofactor evidence="2 7 8">
        <name>Mg(2+)</name>
        <dbReference type="ChEBI" id="CHEBI:18420"/>
    </cofactor>
</comment>
<dbReference type="InterPro" id="IPR000760">
    <property type="entry name" value="Inositol_monophosphatase-like"/>
</dbReference>
<dbReference type="SUPFAM" id="SSF56655">
    <property type="entry name" value="Carbohydrate phosphatase"/>
    <property type="match status" value="1"/>
</dbReference>
<dbReference type="EC" id="3.1.3.25" evidence="8"/>
<evidence type="ECO:0000313" key="10">
    <source>
        <dbReference type="Proteomes" id="UP000198348"/>
    </source>
</evidence>
<keyword evidence="10" id="KW-1185">Reference proteome</keyword>
<evidence type="ECO:0000256" key="2">
    <source>
        <dbReference type="ARBA" id="ARBA00001946"/>
    </source>
</evidence>
<evidence type="ECO:0000256" key="1">
    <source>
        <dbReference type="ARBA" id="ARBA00001033"/>
    </source>
</evidence>
<keyword evidence="6 7" id="KW-0460">Magnesium</keyword>
<reference evidence="9 10" key="1">
    <citation type="submission" date="2017-06" db="EMBL/GenBank/DDBJ databases">
        <authorList>
            <person name="Kim H.J."/>
            <person name="Triplett B.A."/>
        </authorList>
    </citation>
    <scope>NUCLEOTIDE SEQUENCE [LARGE SCALE GENOMIC DNA]</scope>
    <source>
        <strain evidence="9 10">DSM 45207</strain>
    </source>
</reference>
<comment type="similarity">
    <text evidence="3 8">Belongs to the inositol monophosphatase superfamily.</text>
</comment>
<feature type="binding site" evidence="7">
    <location>
        <position position="227"/>
    </location>
    <ligand>
        <name>Mg(2+)</name>
        <dbReference type="ChEBI" id="CHEBI:18420"/>
        <label>1</label>
        <note>catalytic</note>
    </ligand>
</feature>
<proteinExistence type="inferred from homology"/>
<dbReference type="CDD" id="cd01639">
    <property type="entry name" value="IMPase"/>
    <property type="match status" value="1"/>
</dbReference>
<dbReference type="AlphaFoldDB" id="A0A238X5I9"/>
<dbReference type="GO" id="GO:0007165">
    <property type="term" value="P:signal transduction"/>
    <property type="evidence" value="ECO:0007669"/>
    <property type="project" value="TreeGrafter"/>
</dbReference>
<comment type="catalytic activity">
    <reaction evidence="1 8">
        <text>a myo-inositol phosphate + H2O = myo-inositol + phosphate</text>
        <dbReference type="Rhea" id="RHEA:24056"/>
        <dbReference type="ChEBI" id="CHEBI:15377"/>
        <dbReference type="ChEBI" id="CHEBI:17268"/>
        <dbReference type="ChEBI" id="CHEBI:43474"/>
        <dbReference type="ChEBI" id="CHEBI:84139"/>
        <dbReference type="EC" id="3.1.3.25"/>
    </reaction>
</comment>
<dbReference type="RefSeq" id="WP_245818664.1">
    <property type="nucleotide sequence ID" value="NZ_FZNW01000009.1"/>
</dbReference>
<dbReference type="EMBL" id="FZNW01000009">
    <property type="protein sequence ID" value="SNR54296.1"/>
    <property type="molecule type" value="Genomic_DNA"/>
</dbReference>
<feature type="binding site" evidence="7">
    <location>
        <position position="103"/>
    </location>
    <ligand>
        <name>Mg(2+)</name>
        <dbReference type="ChEBI" id="CHEBI:18420"/>
        <label>1</label>
        <note>catalytic</note>
    </ligand>
</feature>
<evidence type="ECO:0000256" key="3">
    <source>
        <dbReference type="ARBA" id="ARBA00009759"/>
    </source>
</evidence>
<evidence type="ECO:0000256" key="7">
    <source>
        <dbReference type="PIRSR" id="PIRSR600760-2"/>
    </source>
</evidence>
<dbReference type="InterPro" id="IPR020583">
    <property type="entry name" value="Inositol_monoP_metal-BS"/>
</dbReference>
<dbReference type="InterPro" id="IPR020550">
    <property type="entry name" value="Inositol_monophosphatase_CS"/>
</dbReference>
<evidence type="ECO:0000256" key="4">
    <source>
        <dbReference type="ARBA" id="ARBA00022723"/>
    </source>
</evidence>
<name>A0A238X5I9_9PSEU</name>
<dbReference type="GO" id="GO:0008934">
    <property type="term" value="F:inositol monophosphate 1-phosphatase activity"/>
    <property type="evidence" value="ECO:0007669"/>
    <property type="project" value="InterPro"/>
</dbReference>
<organism evidence="9 10">
    <name type="scientific">Haloechinothrix alba</name>
    <dbReference type="NCBI Taxonomy" id="664784"/>
    <lineage>
        <taxon>Bacteria</taxon>
        <taxon>Bacillati</taxon>
        <taxon>Actinomycetota</taxon>
        <taxon>Actinomycetes</taxon>
        <taxon>Pseudonocardiales</taxon>
        <taxon>Pseudonocardiaceae</taxon>
        <taxon>Haloechinothrix</taxon>
    </lineage>
</organism>
<feature type="binding site" evidence="7">
    <location>
        <position position="100"/>
    </location>
    <ligand>
        <name>Mg(2+)</name>
        <dbReference type="ChEBI" id="CHEBI:18420"/>
        <label>1</label>
        <note>catalytic</note>
    </ligand>
</feature>
<evidence type="ECO:0000256" key="8">
    <source>
        <dbReference type="RuleBase" id="RU364068"/>
    </source>
</evidence>
<feature type="binding site" evidence="7">
    <location>
        <position position="75"/>
    </location>
    <ligand>
        <name>Mg(2+)</name>
        <dbReference type="ChEBI" id="CHEBI:18420"/>
        <label>1</label>
        <note>catalytic</note>
    </ligand>
</feature>
<dbReference type="GO" id="GO:0046872">
    <property type="term" value="F:metal ion binding"/>
    <property type="evidence" value="ECO:0007669"/>
    <property type="project" value="UniProtKB-KW"/>
</dbReference>
<dbReference type="InterPro" id="IPR033942">
    <property type="entry name" value="IMPase"/>
</dbReference>
<dbReference type="GO" id="GO:0006020">
    <property type="term" value="P:inositol metabolic process"/>
    <property type="evidence" value="ECO:0007669"/>
    <property type="project" value="TreeGrafter"/>
</dbReference>